<dbReference type="Proteomes" id="UP000533598">
    <property type="component" value="Unassembled WGS sequence"/>
</dbReference>
<keyword evidence="3" id="KW-1185">Reference proteome</keyword>
<proteinExistence type="predicted"/>
<evidence type="ECO:0000313" key="3">
    <source>
        <dbReference type="Proteomes" id="UP000533598"/>
    </source>
</evidence>
<name>A0A7W7CH08_9PSEU</name>
<dbReference type="Gene3D" id="1.10.10.10">
    <property type="entry name" value="Winged helix-like DNA-binding domain superfamily/Winged helix DNA-binding domain"/>
    <property type="match status" value="1"/>
</dbReference>
<dbReference type="AlphaFoldDB" id="A0A7W7CH08"/>
<comment type="caution">
    <text evidence="2">The sequence shown here is derived from an EMBL/GenBank/DDBJ whole genome shotgun (WGS) entry which is preliminary data.</text>
</comment>
<protein>
    <submittedName>
        <fullName evidence="2">DNA-binding PadR family transcriptional regulator</fullName>
    </submittedName>
</protein>
<keyword evidence="2" id="KW-0238">DNA-binding</keyword>
<dbReference type="InterPro" id="IPR036390">
    <property type="entry name" value="WH_DNA-bd_sf"/>
</dbReference>
<dbReference type="RefSeq" id="WP_185005100.1">
    <property type="nucleotide sequence ID" value="NZ_BAAAUI010000001.1"/>
</dbReference>
<dbReference type="InterPro" id="IPR036388">
    <property type="entry name" value="WH-like_DNA-bd_sf"/>
</dbReference>
<feature type="region of interest" description="Disordered" evidence="1">
    <location>
        <begin position="180"/>
        <end position="210"/>
    </location>
</feature>
<evidence type="ECO:0000256" key="1">
    <source>
        <dbReference type="SAM" id="MobiDB-lite"/>
    </source>
</evidence>
<dbReference type="GO" id="GO:0003677">
    <property type="term" value="F:DNA binding"/>
    <property type="evidence" value="ECO:0007669"/>
    <property type="project" value="UniProtKB-KW"/>
</dbReference>
<dbReference type="EMBL" id="JACHMH010000001">
    <property type="protein sequence ID" value="MBB4679339.1"/>
    <property type="molecule type" value="Genomic_DNA"/>
</dbReference>
<gene>
    <name evidence="2" type="ORF">HNR67_005457</name>
</gene>
<organism evidence="2 3">
    <name type="scientific">Crossiella cryophila</name>
    <dbReference type="NCBI Taxonomy" id="43355"/>
    <lineage>
        <taxon>Bacteria</taxon>
        <taxon>Bacillati</taxon>
        <taxon>Actinomycetota</taxon>
        <taxon>Actinomycetes</taxon>
        <taxon>Pseudonocardiales</taxon>
        <taxon>Pseudonocardiaceae</taxon>
        <taxon>Crossiella</taxon>
    </lineage>
</organism>
<accession>A0A7W7CH08</accession>
<reference evidence="2 3" key="1">
    <citation type="submission" date="2020-08" db="EMBL/GenBank/DDBJ databases">
        <title>Sequencing the genomes of 1000 actinobacteria strains.</title>
        <authorList>
            <person name="Klenk H.-P."/>
        </authorList>
    </citation>
    <scope>NUCLEOTIDE SEQUENCE [LARGE SCALE GENOMIC DNA]</scope>
    <source>
        <strain evidence="2 3">DSM 44230</strain>
    </source>
</reference>
<dbReference type="SUPFAM" id="SSF46785">
    <property type="entry name" value="Winged helix' DNA-binding domain"/>
    <property type="match status" value="1"/>
</dbReference>
<sequence>MSATRLLLLGVVRWCGTAHGYLVRAELESWWAHEWANIKWGSIYHGLKQLTKQELMTAASPPSNVGRVDYALTPAGDAEFLRLLRATLREPEQHKPDLLAAALVLMPTLPRDEVISLLKERLAALEVNRAQVAGQAGELTEPAHMSELFGVWRRSADSSIAWTQDLVERIEAGEHTFAGEAPHVFGMPGGATFNSDGTPRPRPRPDISCG</sequence>
<evidence type="ECO:0000313" key="2">
    <source>
        <dbReference type="EMBL" id="MBB4679339.1"/>
    </source>
</evidence>